<dbReference type="Proteomes" id="UP000500857">
    <property type="component" value="Chromosome"/>
</dbReference>
<dbReference type="Gene3D" id="1.10.287.670">
    <property type="entry name" value="Phycobilisome degradation protein NblA"/>
    <property type="match status" value="1"/>
</dbReference>
<dbReference type="EMBL" id="CP051167">
    <property type="protein sequence ID" value="QIZ69521.1"/>
    <property type="molecule type" value="Genomic_DNA"/>
</dbReference>
<dbReference type="InterPro" id="IPR007574">
    <property type="entry name" value="NblA"/>
</dbReference>
<keyword evidence="2" id="KW-1185">Reference proteome</keyword>
<dbReference type="AlphaFoldDB" id="A0A6H1TSK5"/>
<accession>A0A6H1TSK5</accession>
<gene>
    <name evidence="1" type="ORF">HCG48_02085</name>
</gene>
<evidence type="ECO:0000313" key="2">
    <source>
        <dbReference type="Proteomes" id="UP000500857"/>
    </source>
</evidence>
<dbReference type="Pfam" id="PF04485">
    <property type="entry name" value="NblA"/>
    <property type="match status" value="1"/>
</dbReference>
<proteinExistence type="predicted"/>
<sequence>MDIPTQLSLEQQFKLEVLRDQVKSLSREQAQEYLLEVLRQNMVKDNLFKHLLKRGA</sequence>
<evidence type="ECO:0000313" key="1">
    <source>
        <dbReference type="EMBL" id="QIZ69521.1"/>
    </source>
</evidence>
<protein>
    <submittedName>
        <fullName evidence="1">Phycobilisome degradation protein NblA</fullName>
    </submittedName>
</protein>
<dbReference type="KEGG" id="oxy:HCG48_02085"/>
<name>A0A6H1TSK5_9CYAN</name>
<dbReference type="SUPFAM" id="SSF109859">
    <property type="entry name" value="NblA-like"/>
    <property type="match status" value="1"/>
</dbReference>
<dbReference type="InterPro" id="IPR036904">
    <property type="entry name" value="NblA_sf"/>
</dbReference>
<reference evidence="1 2" key="1">
    <citation type="submission" date="2020-04" db="EMBL/GenBank/DDBJ databases">
        <authorList>
            <person name="Basu S."/>
            <person name="Maruthanayagam V."/>
            <person name="Chakraborty S."/>
            <person name="Pramanik A."/>
            <person name="Mukherjee J."/>
            <person name="Brink B."/>
        </authorList>
    </citation>
    <scope>NUCLEOTIDE SEQUENCE [LARGE SCALE GENOMIC DNA]</scope>
    <source>
        <strain evidence="1 2">AP17</strain>
    </source>
</reference>
<organism evidence="1 2">
    <name type="scientific">Oxynema aestuarii AP17</name>
    <dbReference type="NCBI Taxonomy" id="2064643"/>
    <lineage>
        <taxon>Bacteria</taxon>
        <taxon>Bacillati</taxon>
        <taxon>Cyanobacteriota</taxon>
        <taxon>Cyanophyceae</taxon>
        <taxon>Oscillatoriophycideae</taxon>
        <taxon>Oscillatoriales</taxon>
        <taxon>Oscillatoriaceae</taxon>
        <taxon>Oxynema</taxon>
        <taxon>Oxynema aestuarii</taxon>
    </lineage>
</organism>
<dbReference type="RefSeq" id="WP_168567678.1">
    <property type="nucleotide sequence ID" value="NZ_CP051167.1"/>
</dbReference>